<dbReference type="Proteomes" id="UP000183788">
    <property type="component" value="Unassembled WGS sequence"/>
</dbReference>
<dbReference type="RefSeq" id="WP_072359440.1">
    <property type="nucleotide sequence ID" value="NZ_CP139972.1"/>
</dbReference>
<dbReference type="EMBL" id="FPIZ01000005">
    <property type="protein sequence ID" value="SFW47024.1"/>
    <property type="molecule type" value="Genomic_DNA"/>
</dbReference>
<keyword evidence="5" id="KW-1185">Reference proteome</keyword>
<reference evidence="3 5" key="2">
    <citation type="submission" date="2023-11" db="EMBL/GenBank/DDBJ databases">
        <title>MicrobeMod: A computational toolkit for identifying prokaryotic methylation and restriction-modification with nanopore sequencing.</title>
        <authorList>
            <person name="Crits-Christoph A."/>
            <person name="Kang S.C."/>
            <person name="Lee H."/>
            <person name="Ostrov N."/>
        </authorList>
    </citation>
    <scope>NUCLEOTIDE SEQUENCE [LARGE SCALE GENOMIC DNA]</scope>
    <source>
        <strain evidence="3 5">ATCC 23090</strain>
    </source>
</reference>
<name>A0A1K1PGV8_9BACT</name>
<reference evidence="2 4" key="1">
    <citation type="submission" date="2016-11" db="EMBL/GenBank/DDBJ databases">
        <authorList>
            <person name="Jaros S."/>
            <person name="Januszkiewicz K."/>
            <person name="Wedrychowicz H."/>
        </authorList>
    </citation>
    <scope>NUCLEOTIDE SEQUENCE [LARGE SCALE GENOMIC DNA]</scope>
    <source>
        <strain evidence="2 4">DSM 784</strain>
    </source>
</reference>
<dbReference type="AlphaFoldDB" id="A0A1K1PGV8"/>
<protein>
    <submittedName>
        <fullName evidence="3">HmuY family protein</fullName>
    </submittedName>
</protein>
<dbReference type="EMBL" id="CP140154">
    <property type="protein sequence ID" value="WQG88458.1"/>
    <property type="molecule type" value="Genomic_DNA"/>
</dbReference>
<evidence type="ECO:0000313" key="5">
    <source>
        <dbReference type="Proteomes" id="UP001326715"/>
    </source>
</evidence>
<gene>
    <name evidence="2" type="ORF">SAMN05661012_01985</name>
    <name evidence="3" type="ORF">SR876_26400</name>
</gene>
<dbReference type="CDD" id="cd12105">
    <property type="entry name" value="HmuY"/>
    <property type="match status" value="1"/>
</dbReference>
<dbReference type="STRING" id="1004.SAMN05661012_01985"/>
<feature type="signal peptide" evidence="1">
    <location>
        <begin position="1"/>
        <end position="22"/>
    </location>
</feature>
<dbReference type="OrthoDB" id="1190814at2"/>
<evidence type="ECO:0000313" key="3">
    <source>
        <dbReference type="EMBL" id="WQG88458.1"/>
    </source>
</evidence>
<feature type="chain" id="PRO_5013335274" evidence="1">
    <location>
        <begin position="23"/>
        <end position="233"/>
    </location>
</feature>
<dbReference type="InterPro" id="IPR025921">
    <property type="entry name" value="HmuY"/>
</dbReference>
<sequence>MKLQFKYAFLMLCLTGAFFACKDDKDTDVKPEEEKKDSIVNEYVTIKANGVVEIKSMPVPVASFFNYNLFSFSKMGLVGAGEDSVNTAAWDVGFQGAGLTMSPNWGGTAPGYWDGVDKFAMNPSDVSVVGYEDTTFDAIKAAPPATAFMHTLAMSPQTPVYNTETGELAYFDFPKRRVFVFKLNDGRYVKFQYVSYYKGAPETPTAEIYQKDAGYWTFKYFISAKGSTDLTTK</sequence>
<evidence type="ECO:0000313" key="4">
    <source>
        <dbReference type="Proteomes" id="UP000183788"/>
    </source>
</evidence>
<proteinExistence type="predicted"/>
<evidence type="ECO:0000256" key="1">
    <source>
        <dbReference type="SAM" id="SignalP"/>
    </source>
</evidence>
<evidence type="ECO:0000313" key="2">
    <source>
        <dbReference type="EMBL" id="SFW47024.1"/>
    </source>
</evidence>
<organism evidence="2 4">
    <name type="scientific">Chitinophaga sancti</name>
    <dbReference type="NCBI Taxonomy" id="1004"/>
    <lineage>
        <taxon>Bacteria</taxon>
        <taxon>Pseudomonadati</taxon>
        <taxon>Bacteroidota</taxon>
        <taxon>Chitinophagia</taxon>
        <taxon>Chitinophagales</taxon>
        <taxon>Chitinophagaceae</taxon>
        <taxon>Chitinophaga</taxon>
    </lineage>
</organism>
<dbReference type="Proteomes" id="UP001326715">
    <property type="component" value="Chromosome"/>
</dbReference>
<dbReference type="PROSITE" id="PS51257">
    <property type="entry name" value="PROKAR_LIPOPROTEIN"/>
    <property type="match status" value="1"/>
</dbReference>
<keyword evidence="1" id="KW-0732">Signal</keyword>
<accession>A0A1K1PGV8</accession>